<gene>
    <name evidence="3" type="ORF">POREN0001_1098</name>
</gene>
<reference evidence="3 4" key="1">
    <citation type="submission" date="2009-04" db="EMBL/GenBank/DDBJ databases">
        <authorList>
            <person name="Sebastian Y."/>
            <person name="Madupu R."/>
            <person name="Durkin A.S."/>
            <person name="Torralba M."/>
            <person name="Methe B."/>
            <person name="Sutton G.G."/>
            <person name="Strausberg R.L."/>
            <person name="Nelson K.E."/>
        </authorList>
    </citation>
    <scope>NUCLEOTIDE SEQUENCE [LARGE SCALE GENOMIC DNA]</scope>
    <source>
        <strain evidence="4">ATCC 35406 / BCRC 14492 / JCM 8526 / NCTC 13058 / HG 370</strain>
    </source>
</reference>
<dbReference type="RefSeq" id="WP_004332790.1">
    <property type="nucleotide sequence ID" value="NZ_ACNN01000012.1"/>
</dbReference>
<protein>
    <recommendedName>
        <fullName evidence="2">Bacterial repeat domain-containing protein</fullName>
    </recommendedName>
</protein>
<dbReference type="eggNOG" id="COG5492">
    <property type="taxonomic scope" value="Bacteria"/>
</dbReference>
<dbReference type="Gene3D" id="3.80.10.10">
    <property type="entry name" value="Ribonuclease Inhibitor"/>
    <property type="match status" value="1"/>
</dbReference>
<dbReference type="InterPro" id="IPR032675">
    <property type="entry name" value="LRR_dom_sf"/>
</dbReference>
<organism evidence="3 4">
    <name type="scientific">Porphyromonas endodontalis (strain ATCC 35406 / DSM 24491 / JCM 8526 / CCUG 16442 / BCRC 14492 / NCTC 13058 / HG 370)</name>
    <name type="common">Bacteroides endodontalis</name>
    <dbReference type="NCBI Taxonomy" id="553175"/>
    <lineage>
        <taxon>Bacteria</taxon>
        <taxon>Pseudomonadati</taxon>
        <taxon>Bacteroidota</taxon>
        <taxon>Bacteroidia</taxon>
        <taxon>Bacteroidales</taxon>
        <taxon>Porphyromonadaceae</taxon>
        <taxon>Porphyromonas</taxon>
    </lineage>
</organism>
<dbReference type="STRING" id="553175.POREN0001_1098"/>
<keyword evidence="4" id="KW-1185">Reference proteome</keyword>
<dbReference type="Pfam" id="PF18998">
    <property type="entry name" value="Flg_new_2"/>
    <property type="match status" value="3"/>
</dbReference>
<evidence type="ECO:0000256" key="1">
    <source>
        <dbReference type="SAM" id="SignalP"/>
    </source>
</evidence>
<evidence type="ECO:0000313" key="3">
    <source>
        <dbReference type="EMBL" id="EEN83188.1"/>
    </source>
</evidence>
<dbReference type="Proteomes" id="UP000004295">
    <property type="component" value="Unassembled WGS sequence"/>
</dbReference>
<accession>C3J9F4</accession>
<proteinExistence type="predicted"/>
<dbReference type="PANTHER" id="PTHR45661:SF3">
    <property type="entry name" value="IG-LIKE DOMAIN-CONTAINING PROTEIN"/>
    <property type="match status" value="1"/>
</dbReference>
<dbReference type="InterPro" id="IPR053139">
    <property type="entry name" value="Surface_bspA-like"/>
</dbReference>
<dbReference type="Pfam" id="PF13306">
    <property type="entry name" value="LRR_5"/>
    <property type="match status" value="1"/>
</dbReference>
<feature type="domain" description="Bacterial repeat" evidence="2">
    <location>
        <begin position="715"/>
        <end position="776"/>
    </location>
</feature>
<keyword evidence="1" id="KW-0732">Signal</keyword>
<dbReference type="InterPro" id="IPR026906">
    <property type="entry name" value="LRR_5"/>
</dbReference>
<dbReference type="PANTHER" id="PTHR45661">
    <property type="entry name" value="SURFACE ANTIGEN"/>
    <property type="match status" value="1"/>
</dbReference>
<evidence type="ECO:0000313" key="4">
    <source>
        <dbReference type="Proteomes" id="UP000004295"/>
    </source>
</evidence>
<name>C3J9F4_POREA</name>
<feature type="signal peptide" evidence="1">
    <location>
        <begin position="1"/>
        <end position="24"/>
    </location>
</feature>
<feature type="domain" description="Bacterial repeat" evidence="2">
    <location>
        <begin position="625"/>
        <end position="693"/>
    </location>
</feature>
<dbReference type="InterPro" id="IPR044060">
    <property type="entry name" value="Bacterial_rp_domain"/>
</dbReference>
<dbReference type="EMBL" id="ACNN01000012">
    <property type="protein sequence ID" value="EEN83188.1"/>
    <property type="molecule type" value="Genomic_DNA"/>
</dbReference>
<feature type="domain" description="Bacterial repeat" evidence="2">
    <location>
        <begin position="553"/>
        <end position="606"/>
    </location>
</feature>
<dbReference type="AlphaFoldDB" id="C3J9F4"/>
<feature type="chain" id="PRO_5002926328" description="Bacterial repeat domain-containing protein" evidence="1">
    <location>
        <begin position="25"/>
        <end position="854"/>
    </location>
</feature>
<comment type="caution">
    <text evidence="3">The sequence shown here is derived from an EMBL/GenBank/DDBJ whole genome shotgun (WGS) entry which is preliminary data.</text>
</comment>
<evidence type="ECO:0000259" key="2">
    <source>
        <dbReference type="Pfam" id="PF18998"/>
    </source>
</evidence>
<dbReference type="GeneID" id="93366440"/>
<dbReference type="SUPFAM" id="SSF52058">
    <property type="entry name" value="L domain-like"/>
    <property type="match status" value="1"/>
</dbReference>
<sequence length="854" mass="94863">MRKNLFTLLLSFIALATSFSVAKAQTQQSISLGDFSSTTVHFQGSIGQKAPFDFDYQYSRSQQLYTAEDLVGLEGKEITEIHFRVYNQEGTSFEPDYSIKVRLYLSNIEDTEFKKKSGEKNYPWKSIDTDADLCATATFNIDFDEKQEQDFELHVKLDKPFLYTGKSILMTVEGEANMPLAAMGQTYTDFYCYPKNVTGMPIRTLYKATDNKDHDPEGGWGEYSDGSGLKQRAVLKIFYRAKENEPIVDPLDPINPVVTLTAPGNLSEQLKGIAEPHKCQTLTIKGEMNAADVEFVSLRMGGLTKLDMKEASIEGNALPRTALSKHPNLEEVILPQSLTLIGESSLSDMPKLTRVVMGDNVTEIGMNAFALSRALSDVVWSTKLETIRSDAFLECKGLQRADLPGSVTTIEQNAFSKSGLVYFKTPVLLEKIERMCFYSCSELKEVYLTEKVNSINFKSFGECTALTKVTSMNTTPPTVYRNAFDRVALATVILYVPTQDLVATYQEAAVWKTFGSIVPLVSADVFHKLSYKNEYEGGTLKVYNGEELLPTEASVKENASVRLVAEAKEAYLLKGWLINGREIEATGSEYTYEVKAPTTVEAIFAEAYKRYKVAFQANNPEYGKVTATIGGVEIESESMQKADQAVVFTAHPEKNYHLKHWIVNGTMTPKQGEATLEIVLNRQTLVEAVFERDEIYYQLSISIADNNGGVSATINHGTIPLNSKVKEGSVVEILAEPNDGYEFAFWTINGKVVEDTSNPISITIDKDYRVQASFKEETALNQVASIGNLKCQVVNGMLRVVYPAEGATAIVYNPRGSVLAKRVVRDGEVCFSLAEGVYFVQIEGTQEVVKVLVR</sequence>